<reference evidence="3 4" key="1">
    <citation type="submission" date="2019-02" db="EMBL/GenBank/DDBJ databases">
        <title>Deep-cultivation of Planctomycetes and their phenomic and genomic characterization uncovers novel biology.</title>
        <authorList>
            <person name="Wiegand S."/>
            <person name="Jogler M."/>
            <person name="Boedeker C."/>
            <person name="Pinto D."/>
            <person name="Vollmers J."/>
            <person name="Rivas-Marin E."/>
            <person name="Kohn T."/>
            <person name="Peeters S.H."/>
            <person name="Heuer A."/>
            <person name="Rast P."/>
            <person name="Oberbeckmann S."/>
            <person name="Bunk B."/>
            <person name="Jeske O."/>
            <person name="Meyerdierks A."/>
            <person name="Storesund J.E."/>
            <person name="Kallscheuer N."/>
            <person name="Luecker S."/>
            <person name="Lage O.M."/>
            <person name="Pohl T."/>
            <person name="Merkel B.J."/>
            <person name="Hornburger P."/>
            <person name="Mueller R.-W."/>
            <person name="Bruemmer F."/>
            <person name="Labrenz M."/>
            <person name="Spormann A.M."/>
            <person name="Op den Camp H."/>
            <person name="Overmann J."/>
            <person name="Amann R."/>
            <person name="Jetten M.S.M."/>
            <person name="Mascher T."/>
            <person name="Medema M.H."/>
            <person name="Devos D.P."/>
            <person name="Kaster A.-K."/>
            <person name="Ovreas L."/>
            <person name="Rohde M."/>
            <person name="Galperin M.Y."/>
            <person name="Jogler C."/>
        </authorList>
    </citation>
    <scope>NUCLEOTIDE SEQUENCE [LARGE SCALE GENOMIC DNA]</scope>
    <source>
        <strain evidence="3 4">Pan153</strain>
    </source>
</reference>
<dbReference type="PANTHER" id="PTHR43283:SF11">
    <property type="entry name" value="BETA-LACTAMASE-RELATED DOMAIN-CONTAINING PROTEIN"/>
    <property type="match status" value="1"/>
</dbReference>
<evidence type="ECO:0000313" key="3">
    <source>
        <dbReference type="EMBL" id="QDV17630.1"/>
    </source>
</evidence>
<feature type="domain" description="Beta-lactamase-related" evidence="2">
    <location>
        <begin position="24"/>
        <end position="353"/>
    </location>
</feature>
<dbReference type="PANTHER" id="PTHR43283">
    <property type="entry name" value="BETA-LACTAMASE-RELATED"/>
    <property type="match status" value="1"/>
</dbReference>
<organism evidence="3 4">
    <name type="scientific">Gimesia panareensis</name>
    <dbReference type="NCBI Taxonomy" id="2527978"/>
    <lineage>
        <taxon>Bacteria</taxon>
        <taxon>Pseudomonadati</taxon>
        <taxon>Planctomycetota</taxon>
        <taxon>Planctomycetia</taxon>
        <taxon>Planctomycetales</taxon>
        <taxon>Planctomycetaceae</taxon>
        <taxon>Gimesia</taxon>
    </lineage>
</organism>
<gene>
    <name evidence="3" type="primary">estB_3</name>
    <name evidence="3" type="ORF">Pan153_22830</name>
</gene>
<dbReference type="AlphaFoldDB" id="A0A518FMT3"/>
<dbReference type="GO" id="GO:0016787">
    <property type="term" value="F:hydrolase activity"/>
    <property type="evidence" value="ECO:0007669"/>
    <property type="project" value="UniProtKB-KW"/>
</dbReference>
<dbReference type="InterPro" id="IPR050789">
    <property type="entry name" value="Diverse_Enzym_Activities"/>
</dbReference>
<dbReference type="RefSeq" id="WP_145455612.1">
    <property type="nucleotide sequence ID" value="NZ_CP036317.1"/>
</dbReference>
<dbReference type="OrthoDB" id="284523at2"/>
<sequence>MTALPIAKPQELNLDPERLQQANQLLTEWTDAGDIPGAAIVVGRHGKMVAPQFFGKQGPEKKAEPIRHDGMFLLASITKPIVYMSALRLVERGQLVLSNPVTHYIPDFAAHHKESILVHHLFTHTSGMPDMLQNNVELRQSHAPLDQFIKGAIYDTVPLFQPAGTGLSYQSMGTLVVAEIVQRLTRKTIAQHVRDEIIKPLGLNSTWLGRGNFPRERLVRVETPEYQAGSHFGWNSNYWQDLGVPWGGMFSSPADMAVICQCMLNYGEVQGTQLLSRSMVEMATTNRLNNYPDLPEPIRRSQPWGLGWRLNHPGQRGSWGNLLDRSVFGHTGATGTMVWMDRRRDGFAILLTTAIRSRAPWRLVQLSNIIASAFIEPGDRQ</sequence>
<dbReference type="InterPro" id="IPR012338">
    <property type="entry name" value="Beta-lactam/transpept-like"/>
</dbReference>
<evidence type="ECO:0000313" key="4">
    <source>
        <dbReference type="Proteomes" id="UP000320839"/>
    </source>
</evidence>
<dbReference type="Pfam" id="PF00144">
    <property type="entry name" value="Beta-lactamase"/>
    <property type="match status" value="1"/>
</dbReference>
<evidence type="ECO:0000259" key="2">
    <source>
        <dbReference type="Pfam" id="PF00144"/>
    </source>
</evidence>
<dbReference type="EMBL" id="CP036317">
    <property type="protein sequence ID" value="QDV17630.1"/>
    <property type="molecule type" value="Genomic_DNA"/>
</dbReference>
<evidence type="ECO:0000256" key="1">
    <source>
        <dbReference type="ARBA" id="ARBA00022801"/>
    </source>
</evidence>
<accession>A0A518FMT3</accession>
<dbReference type="SUPFAM" id="SSF56601">
    <property type="entry name" value="beta-lactamase/transpeptidase-like"/>
    <property type="match status" value="1"/>
</dbReference>
<keyword evidence="1 3" id="KW-0378">Hydrolase</keyword>
<dbReference type="Gene3D" id="3.40.710.10">
    <property type="entry name" value="DD-peptidase/beta-lactamase superfamily"/>
    <property type="match status" value="1"/>
</dbReference>
<dbReference type="Proteomes" id="UP000320839">
    <property type="component" value="Chromosome"/>
</dbReference>
<name>A0A518FMT3_9PLAN</name>
<proteinExistence type="predicted"/>
<dbReference type="InterPro" id="IPR001466">
    <property type="entry name" value="Beta-lactam-related"/>
</dbReference>
<protein>
    <submittedName>
        <fullName evidence="3">Esterase EstB</fullName>
        <ecNumber evidence="3">3.1.1.-</ecNumber>
    </submittedName>
</protein>
<dbReference type="EC" id="3.1.1.-" evidence="3"/>